<organism evidence="2 3">
    <name type="scientific">Ficus carica</name>
    <name type="common">Common fig</name>
    <dbReference type="NCBI Taxonomy" id="3494"/>
    <lineage>
        <taxon>Eukaryota</taxon>
        <taxon>Viridiplantae</taxon>
        <taxon>Streptophyta</taxon>
        <taxon>Embryophyta</taxon>
        <taxon>Tracheophyta</taxon>
        <taxon>Spermatophyta</taxon>
        <taxon>Magnoliopsida</taxon>
        <taxon>eudicotyledons</taxon>
        <taxon>Gunneridae</taxon>
        <taxon>Pentapetalae</taxon>
        <taxon>rosids</taxon>
        <taxon>fabids</taxon>
        <taxon>Rosales</taxon>
        <taxon>Moraceae</taxon>
        <taxon>Ficeae</taxon>
        <taxon>Ficus</taxon>
    </lineage>
</organism>
<proteinExistence type="predicted"/>
<protein>
    <submittedName>
        <fullName evidence="2">Uncharacterized protein</fullName>
    </submittedName>
</protein>
<comment type="caution">
    <text evidence="2">The sequence shown here is derived from an EMBL/GenBank/DDBJ whole genome shotgun (WGS) entry which is preliminary data.</text>
</comment>
<dbReference type="Proteomes" id="UP001187192">
    <property type="component" value="Unassembled WGS sequence"/>
</dbReference>
<accession>A0AA88E8G0</accession>
<sequence length="93" mass="10429">MQPSEKASPLPEKKTNLVTSTADDLMAVGCCCRLSLTELRRGCEIVIVTGDLSTKIRSYRVRDFKVIPTVARSESARIHWDFMGQRISIDDDV</sequence>
<dbReference type="EMBL" id="BTGU01000885">
    <property type="protein sequence ID" value="GMN69593.1"/>
    <property type="molecule type" value="Genomic_DNA"/>
</dbReference>
<name>A0AA88E8G0_FICCA</name>
<reference evidence="2" key="1">
    <citation type="submission" date="2023-07" db="EMBL/GenBank/DDBJ databases">
        <title>draft genome sequence of fig (Ficus carica).</title>
        <authorList>
            <person name="Takahashi T."/>
            <person name="Nishimura K."/>
        </authorList>
    </citation>
    <scope>NUCLEOTIDE SEQUENCE</scope>
</reference>
<evidence type="ECO:0000313" key="3">
    <source>
        <dbReference type="Proteomes" id="UP001187192"/>
    </source>
</evidence>
<dbReference type="AlphaFoldDB" id="A0AA88E8G0"/>
<gene>
    <name evidence="1" type="ORF">TIFTF001_038638</name>
    <name evidence="2" type="ORF">TIFTF001_038649</name>
</gene>
<keyword evidence="3" id="KW-1185">Reference proteome</keyword>
<dbReference type="Gramene" id="FCD_00037233-RA">
    <property type="protein sequence ID" value="FCD_00037233-RA:cds"/>
    <property type="gene ID" value="FCD_00037233"/>
</dbReference>
<evidence type="ECO:0000313" key="1">
    <source>
        <dbReference type="EMBL" id="GMN69593.1"/>
    </source>
</evidence>
<dbReference type="EMBL" id="BTGU01000886">
    <property type="protein sequence ID" value="GMN69600.1"/>
    <property type="molecule type" value="Genomic_DNA"/>
</dbReference>
<evidence type="ECO:0000313" key="2">
    <source>
        <dbReference type="EMBL" id="GMN69600.1"/>
    </source>
</evidence>